<organism evidence="1 2">
    <name type="scientific">Mycolicibacterium fortuitum</name>
    <name type="common">Mycobacterium fortuitum</name>
    <dbReference type="NCBI Taxonomy" id="1766"/>
    <lineage>
        <taxon>Bacteria</taxon>
        <taxon>Bacillati</taxon>
        <taxon>Actinomycetota</taxon>
        <taxon>Actinomycetes</taxon>
        <taxon>Mycobacteriales</taxon>
        <taxon>Mycobacteriaceae</taxon>
        <taxon>Mycolicibacterium</taxon>
    </lineage>
</organism>
<sequence>MSDIYVVLDGRRVIGASTRLQGAEVIRVNEAKRLTRFDSPVAEHQAYRRIEIVNTELDDEEAS</sequence>
<accession>A0AAE5AE39</accession>
<reference evidence="1" key="1">
    <citation type="submission" date="2023-10" db="EMBL/GenBank/DDBJ databases">
        <title>Mycolicibacterium fortuitum clinical isolates causing pulmonary infections in humans.</title>
        <authorList>
            <person name="Mejia-Ponce P.M."/>
            <person name="Zenteno-Cuevas R."/>
            <person name="Licona-Cassani C."/>
        </authorList>
    </citation>
    <scope>NUCLEOTIDE SEQUENCE</scope>
    <source>
        <strain evidence="1">M8</strain>
    </source>
</reference>
<comment type="caution">
    <text evidence="1">The sequence shown here is derived from an EMBL/GenBank/DDBJ whole genome shotgun (WGS) entry which is preliminary data.</text>
</comment>
<evidence type="ECO:0000313" key="1">
    <source>
        <dbReference type="EMBL" id="MDV7292020.1"/>
    </source>
</evidence>
<dbReference type="Proteomes" id="UP001186041">
    <property type="component" value="Unassembled WGS sequence"/>
</dbReference>
<proteinExistence type="predicted"/>
<dbReference type="AlphaFoldDB" id="A0AAE5AE39"/>
<name>A0AAE5AE39_MYCFO</name>
<dbReference type="RefSeq" id="WP_317722247.1">
    <property type="nucleotide sequence ID" value="NZ_JAWLVK010000015.1"/>
</dbReference>
<protein>
    <submittedName>
        <fullName evidence="1">Uncharacterized protein</fullName>
    </submittedName>
</protein>
<gene>
    <name evidence="1" type="ORF">R4485_17780</name>
</gene>
<evidence type="ECO:0000313" key="2">
    <source>
        <dbReference type="Proteomes" id="UP001186041"/>
    </source>
</evidence>
<dbReference type="EMBL" id="JAWLVV010000015">
    <property type="protein sequence ID" value="MDV7292020.1"/>
    <property type="molecule type" value="Genomic_DNA"/>
</dbReference>